<comment type="caution">
    <text evidence="3">The sequence shown here is derived from an EMBL/GenBank/DDBJ whole genome shotgun (WGS) entry which is preliminary data.</text>
</comment>
<protein>
    <submittedName>
        <fullName evidence="3">Anthranilate synthase component I</fullName>
    </submittedName>
</protein>
<evidence type="ECO:0000313" key="3">
    <source>
        <dbReference type="EMBL" id="PTL86591.1"/>
    </source>
</evidence>
<evidence type="ECO:0000259" key="2">
    <source>
        <dbReference type="Pfam" id="PF00117"/>
    </source>
</evidence>
<organism evidence="3 4">
    <name type="scientific">Candidatus Liberibacter europaeus</name>
    <dbReference type="NCBI Taxonomy" id="744859"/>
    <lineage>
        <taxon>Bacteria</taxon>
        <taxon>Pseudomonadati</taxon>
        <taxon>Pseudomonadota</taxon>
        <taxon>Alphaproteobacteria</taxon>
        <taxon>Hyphomicrobiales</taxon>
        <taxon>Rhizobiaceae</taxon>
        <taxon>Liberibacter</taxon>
    </lineage>
</organism>
<dbReference type="Gene3D" id="3.40.50.880">
    <property type="match status" value="1"/>
</dbReference>
<dbReference type="GO" id="GO:0005829">
    <property type="term" value="C:cytosol"/>
    <property type="evidence" value="ECO:0007669"/>
    <property type="project" value="TreeGrafter"/>
</dbReference>
<dbReference type="CDD" id="cd01743">
    <property type="entry name" value="GATase1_Anthranilate_Synthase"/>
    <property type="match status" value="1"/>
</dbReference>
<dbReference type="InterPro" id="IPR006221">
    <property type="entry name" value="TrpG/PapA_dom"/>
</dbReference>
<reference evidence="4" key="1">
    <citation type="submission" date="2018-02" db="EMBL/GenBank/DDBJ databases">
        <title>Genome sequence of Candidatus Liberibacter europaeus.</title>
        <authorList>
            <person name="Frampton R.A."/>
            <person name="Thompson S.M."/>
            <person name="David C."/>
            <person name="Addison S.M."/>
            <person name="Smith G.R."/>
        </authorList>
    </citation>
    <scope>NUCLEOTIDE SEQUENCE [LARGE SCALE GENOMIC DNA]</scope>
</reference>
<dbReference type="Pfam" id="PF00117">
    <property type="entry name" value="GATase"/>
    <property type="match status" value="1"/>
</dbReference>
<dbReference type="SUPFAM" id="SSF52317">
    <property type="entry name" value="Class I glutamine amidotransferase-like"/>
    <property type="match status" value="1"/>
</dbReference>
<gene>
    <name evidence="3" type="ORF">C4617_01875</name>
</gene>
<dbReference type="NCBIfam" id="TIGR00566">
    <property type="entry name" value="trpG_papA"/>
    <property type="match status" value="1"/>
</dbReference>
<dbReference type="InterPro" id="IPR029062">
    <property type="entry name" value="Class_I_gatase-like"/>
</dbReference>
<dbReference type="EMBL" id="PSQJ01000002">
    <property type="protein sequence ID" value="PTL86591.1"/>
    <property type="molecule type" value="Genomic_DNA"/>
</dbReference>
<sequence length="229" mass="25647">MLKSFIPNNGITSHKESVTKFPLPTLKILIIDYEDSFVHILADYFLQTRTSVIIKRNKEALEILDEFSPDLVVLSPGPGLPKNFHCKKTIQIIRKRNLPMFGVCLGMQAIAEAYGAKLLRLPKPFHGKSSCINIMQPSVVFSNLGKKISVGRYHSIHVNPTTLPKEFVVTAKSEDNIIMGIEHVHEPVFAVQFHPESIMTSDNDSGIKMIRNIVTALPMMVTQKTPISQ</sequence>
<evidence type="ECO:0000256" key="1">
    <source>
        <dbReference type="ARBA" id="ARBA00022962"/>
    </source>
</evidence>
<dbReference type="PRINTS" id="PR00097">
    <property type="entry name" value="ANTSNTHASEII"/>
</dbReference>
<dbReference type="Proteomes" id="UP000240811">
    <property type="component" value="Unassembled WGS sequence"/>
</dbReference>
<dbReference type="GO" id="GO:0004049">
    <property type="term" value="F:anthranilate synthase activity"/>
    <property type="evidence" value="ECO:0007669"/>
    <property type="project" value="TreeGrafter"/>
</dbReference>
<accession>A0A2T4VXU2</accession>
<dbReference type="PRINTS" id="PR00099">
    <property type="entry name" value="CPSGATASE"/>
</dbReference>
<dbReference type="InterPro" id="IPR050472">
    <property type="entry name" value="Anth_synth/Amidotransfase"/>
</dbReference>
<dbReference type="PANTHER" id="PTHR43418">
    <property type="entry name" value="MULTIFUNCTIONAL TRYPTOPHAN BIOSYNTHESIS PROTEIN-RELATED"/>
    <property type="match status" value="1"/>
</dbReference>
<dbReference type="InterPro" id="IPR017926">
    <property type="entry name" value="GATASE"/>
</dbReference>
<dbReference type="PANTHER" id="PTHR43418:SF4">
    <property type="entry name" value="MULTIFUNCTIONAL TRYPTOPHAN BIOSYNTHESIS PROTEIN"/>
    <property type="match status" value="1"/>
</dbReference>
<dbReference type="PROSITE" id="PS51273">
    <property type="entry name" value="GATASE_TYPE_1"/>
    <property type="match status" value="1"/>
</dbReference>
<dbReference type="AlphaFoldDB" id="A0A2T4VXU2"/>
<dbReference type="GO" id="GO:0000162">
    <property type="term" value="P:L-tryptophan biosynthetic process"/>
    <property type="evidence" value="ECO:0007669"/>
    <property type="project" value="TreeGrafter"/>
</dbReference>
<feature type="domain" description="Glutamine amidotransferase" evidence="2">
    <location>
        <begin position="29"/>
        <end position="205"/>
    </location>
</feature>
<dbReference type="PRINTS" id="PR00096">
    <property type="entry name" value="GATASE"/>
</dbReference>
<name>A0A2T4VXU2_9HYPH</name>
<keyword evidence="1" id="KW-0315">Glutamine amidotransferase</keyword>
<proteinExistence type="predicted"/>
<evidence type="ECO:0000313" key="4">
    <source>
        <dbReference type="Proteomes" id="UP000240811"/>
    </source>
</evidence>